<dbReference type="EMBL" id="FWWW01000064">
    <property type="protein sequence ID" value="SMB93513.1"/>
    <property type="molecule type" value="Genomic_DNA"/>
</dbReference>
<feature type="transmembrane region" description="Helical" evidence="1">
    <location>
        <begin position="105"/>
        <end position="126"/>
    </location>
</feature>
<accession>A0A1W1VJQ7</accession>
<feature type="transmembrane region" description="Helical" evidence="1">
    <location>
        <begin position="381"/>
        <end position="398"/>
    </location>
</feature>
<keyword evidence="4" id="KW-1185">Reference proteome</keyword>
<keyword evidence="1" id="KW-0812">Transmembrane</keyword>
<dbReference type="Pfam" id="PF19830">
    <property type="entry name" value="DUF6311"/>
    <property type="match status" value="1"/>
</dbReference>
<proteinExistence type="predicted"/>
<evidence type="ECO:0000313" key="4">
    <source>
        <dbReference type="Proteomes" id="UP000192266"/>
    </source>
</evidence>
<reference evidence="3 4" key="1">
    <citation type="submission" date="2017-04" db="EMBL/GenBank/DDBJ databases">
        <authorList>
            <person name="Afonso C.L."/>
            <person name="Miller P.J."/>
            <person name="Scott M.A."/>
            <person name="Spackman E."/>
            <person name="Goraichik I."/>
            <person name="Dimitrov K.M."/>
            <person name="Suarez D.L."/>
            <person name="Swayne D.E."/>
        </authorList>
    </citation>
    <scope>NUCLEOTIDE SEQUENCE [LARGE SCALE GENOMIC DNA]</scope>
    <source>
        <strain evidence="3 4">DSM 11622</strain>
    </source>
</reference>
<dbReference type="Proteomes" id="UP000192266">
    <property type="component" value="Unassembled WGS sequence"/>
</dbReference>
<dbReference type="InterPro" id="IPR046278">
    <property type="entry name" value="DUF6311"/>
</dbReference>
<dbReference type="RefSeq" id="WP_084444909.1">
    <property type="nucleotide sequence ID" value="NZ_FWWW01000064.1"/>
</dbReference>
<protein>
    <recommendedName>
        <fullName evidence="2">DUF6311 domain-containing protein</fullName>
    </recommendedName>
</protein>
<evidence type="ECO:0000256" key="1">
    <source>
        <dbReference type="SAM" id="Phobius"/>
    </source>
</evidence>
<feature type="transmembrane region" description="Helical" evidence="1">
    <location>
        <begin position="227"/>
        <end position="248"/>
    </location>
</feature>
<evidence type="ECO:0000313" key="3">
    <source>
        <dbReference type="EMBL" id="SMB93513.1"/>
    </source>
</evidence>
<feature type="transmembrane region" description="Helical" evidence="1">
    <location>
        <begin position="156"/>
        <end position="173"/>
    </location>
</feature>
<name>A0A1W1VJQ7_9BACT</name>
<keyword evidence="1" id="KW-0472">Membrane</keyword>
<feature type="transmembrane region" description="Helical" evidence="1">
    <location>
        <begin position="185"/>
        <end position="215"/>
    </location>
</feature>
<evidence type="ECO:0000259" key="2">
    <source>
        <dbReference type="Pfam" id="PF19830"/>
    </source>
</evidence>
<feature type="domain" description="DUF6311" evidence="2">
    <location>
        <begin position="20"/>
        <end position="406"/>
    </location>
</feature>
<gene>
    <name evidence="3" type="ORF">SAMN00120144_2650</name>
</gene>
<dbReference type="OrthoDB" id="976311at2"/>
<feature type="transmembrane region" description="Helical" evidence="1">
    <location>
        <begin position="12"/>
        <end position="33"/>
    </location>
</feature>
<feature type="transmembrane region" description="Helical" evidence="1">
    <location>
        <begin position="410"/>
        <end position="430"/>
    </location>
</feature>
<sequence length="767" mass="85690">MIITRRNAHWLGMAGVGVATTVLLVALFSFVLANPNDYFFLPAGDGLQSYYATAYYAFYDTGHHFSGMNYPFGENFTYPNLQPLLAVGINLLQRLGVPAAEHTVAITNLLALLAVWVTPLVLYAILRRLRMPVVYASLMALLIGFLSPQIQRLGGHMSLSYPCFVPILWYCILRMQEAPDQLRWYVIFGVSSLLMGLVMVYFLACGCFFLLAHVLVLSFQRPRPLAMLWRMTLAALLPLLLFRGWLWLTDLTTDRPPNPYGFLVYMATPSGVFTPALSPLRELWAALLPAGDISFEAMSYVGLVATGIALVSAFRVVRHMWKRRGHGLRLRRAMPTHLYTGLWAAGLLLLFSFGVPFIFPWFSGLVKYLGPVKQLRALGRFAWPFYYVFTTYAAYYLFRLWRYQRQHDVSLLALPWLPLLLLIWASEAWINVSAKAREVAQGAGARAFMDRDNNLLVNYLGWAGREPSDFQAILPVPYFNNGSDKIALPGSEASIAETHRLSIATGLPQLSSYVSRPSVDQVLRHVQLLSSPLLSKPLVQQFPSDKPLLLLVANGVLSPAEQRLVGLARPLVASAKVKLYELPLAALTATTRAQERAKAATLLPTLPVRSGGLRATTSKGVLLQSFATSPDRRGRLGAGAFYEPNWKFSILYDGPVPAPADTGRYEVSVWMNGKMPEGYGNMQVKQYANGALIDHQVADARHSTEIDGDWVRVAVPIHIKPGTDRLEVLYDNSELLVDDFLIRPLDTDVYWFDAKRRLILNGYSLEP</sequence>
<feature type="transmembrane region" description="Helical" evidence="1">
    <location>
        <begin position="133"/>
        <end position="150"/>
    </location>
</feature>
<feature type="transmembrane region" description="Helical" evidence="1">
    <location>
        <begin position="260"/>
        <end position="277"/>
    </location>
</feature>
<feature type="transmembrane region" description="Helical" evidence="1">
    <location>
        <begin position="297"/>
        <end position="317"/>
    </location>
</feature>
<dbReference type="STRING" id="645990.SAMN00120144_2650"/>
<keyword evidence="1" id="KW-1133">Transmembrane helix</keyword>
<feature type="transmembrane region" description="Helical" evidence="1">
    <location>
        <begin position="338"/>
        <end position="361"/>
    </location>
</feature>
<organism evidence="3 4">
    <name type="scientific">Hymenobacter roseosalivarius DSM 11622</name>
    <dbReference type="NCBI Taxonomy" id="645990"/>
    <lineage>
        <taxon>Bacteria</taxon>
        <taxon>Pseudomonadati</taxon>
        <taxon>Bacteroidota</taxon>
        <taxon>Cytophagia</taxon>
        <taxon>Cytophagales</taxon>
        <taxon>Hymenobacteraceae</taxon>
        <taxon>Hymenobacter</taxon>
    </lineage>
</organism>
<dbReference type="AlphaFoldDB" id="A0A1W1VJQ7"/>